<evidence type="ECO:0000256" key="2">
    <source>
        <dbReference type="SAM" id="Phobius"/>
    </source>
</evidence>
<gene>
    <name evidence="3" type="ORF">K227x_17110</name>
</gene>
<feature type="region of interest" description="Disordered" evidence="1">
    <location>
        <begin position="182"/>
        <end position="223"/>
    </location>
</feature>
<keyword evidence="2" id="KW-1133">Transmembrane helix</keyword>
<dbReference type="AlphaFoldDB" id="A0A517N867"/>
<feature type="transmembrane region" description="Helical" evidence="2">
    <location>
        <begin position="31"/>
        <end position="48"/>
    </location>
</feature>
<organism evidence="3 4">
    <name type="scientific">Rubripirellula lacrimiformis</name>
    <dbReference type="NCBI Taxonomy" id="1930273"/>
    <lineage>
        <taxon>Bacteria</taxon>
        <taxon>Pseudomonadati</taxon>
        <taxon>Planctomycetota</taxon>
        <taxon>Planctomycetia</taxon>
        <taxon>Pirellulales</taxon>
        <taxon>Pirellulaceae</taxon>
        <taxon>Rubripirellula</taxon>
    </lineage>
</organism>
<feature type="transmembrane region" description="Helical" evidence="2">
    <location>
        <begin position="142"/>
        <end position="164"/>
    </location>
</feature>
<dbReference type="KEGG" id="rlc:K227x_17110"/>
<feature type="compositionally biased region" description="Basic and acidic residues" evidence="1">
    <location>
        <begin position="205"/>
        <end position="223"/>
    </location>
</feature>
<keyword evidence="4" id="KW-1185">Reference proteome</keyword>
<evidence type="ECO:0000313" key="3">
    <source>
        <dbReference type="EMBL" id="QDT03329.1"/>
    </source>
</evidence>
<evidence type="ECO:0000313" key="4">
    <source>
        <dbReference type="Proteomes" id="UP000318538"/>
    </source>
</evidence>
<feature type="transmembrane region" description="Helical" evidence="2">
    <location>
        <begin position="103"/>
        <end position="122"/>
    </location>
</feature>
<keyword evidence="2" id="KW-0812">Transmembrane</keyword>
<reference evidence="3 4" key="1">
    <citation type="submission" date="2019-02" db="EMBL/GenBank/DDBJ databases">
        <title>Deep-cultivation of Planctomycetes and their phenomic and genomic characterization uncovers novel biology.</title>
        <authorList>
            <person name="Wiegand S."/>
            <person name="Jogler M."/>
            <person name="Boedeker C."/>
            <person name="Pinto D."/>
            <person name="Vollmers J."/>
            <person name="Rivas-Marin E."/>
            <person name="Kohn T."/>
            <person name="Peeters S.H."/>
            <person name="Heuer A."/>
            <person name="Rast P."/>
            <person name="Oberbeckmann S."/>
            <person name="Bunk B."/>
            <person name="Jeske O."/>
            <person name="Meyerdierks A."/>
            <person name="Storesund J.E."/>
            <person name="Kallscheuer N."/>
            <person name="Luecker S."/>
            <person name="Lage O.M."/>
            <person name="Pohl T."/>
            <person name="Merkel B.J."/>
            <person name="Hornburger P."/>
            <person name="Mueller R.-W."/>
            <person name="Bruemmer F."/>
            <person name="Labrenz M."/>
            <person name="Spormann A.M."/>
            <person name="Op den Camp H."/>
            <person name="Overmann J."/>
            <person name="Amann R."/>
            <person name="Jetten M.S.M."/>
            <person name="Mascher T."/>
            <person name="Medema M.H."/>
            <person name="Devos D.P."/>
            <person name="Kaster A.-K."/>
            <person name="Ovreas L."/>
            <person name="Rohde M."/>
            <person name="Galperin M.Y."/>
            <person name="Jogler C."/>
        </authorList>
    </citation>
    <scope>NUCLEOTIDE SEQUENCE [LARGE SCALE GENOMIC DNA]</scope>
    <source>
        <strain evidence="3 4">K22_7</strain>
    </source>
</reference>
<protein>
    <submittedName>
        <fullName evidence="3">Uncharacterized protein</fullName>
    </submittedName>
</protein>
<sequence length="223" mass="24909">MALNPNPYSPPMGHEGLGAESVRWTSVTCKAAAFIFSWGVGLHLYSLYVDEFQLHNMLFEYSSEGWHWNLFVRLPYLAAIHLALLVCYAMVRQRHGRMHLHPKFKVVCLLGVFAGFFHSQAYDLIRMVLEGVFGLEVSWTPHFAIFWIAYAVATVVLVEAPLFLQKRFHGKLDDADGPMVVPKDAASFSPEATSTAGPHPPRGLGESDRSLACLPKHERGTSP</sequence>
<dbReference type="EMBL" id="CP036525">
    <property type="protein sequence ID" value="QDT03329.1"/>
    <property type="molecule type" value="Genomic_DNA"/>
</dbReference>
<keyword evidence="2" id="KW-0472">Membrane</keyword>
<feature type="transmembrane region" description="Helical" evidence="2">
    <location>
        <begin position="68"/>
        <end position="91"/>
    </location>
</feature>
<evidence type="ECO:0000256" key="1">
    <source>
        <dbReference type="SAM" id="MobiDB-lite"/>
    </source>
</evidence>
<dbReference type="Proteomes" id="UP000318538">
    <property type="component" value="Chromosome"/>
</dbReference>
<name>A0A517N867_9BACT</name>
<proteinExistence type="predicted"/>
<accession>A0A517N867</accession>